<dbReference type="Proteomes" id="UP000186914">
    <property type="component" value="Unassembled WGS sequence"/>
</dbReference>
<evidence type="ECO:0000313" key="1">
    <source>
        <dbReference type="EMBL" id="SIR75445.1"/>
    </source>
</evidence>
<accession>A0A1N7DI80</accession>
<gene>
    <name evidence="1" type="ORF">SAMN05421858_3635</name>
</gene>
<reference evidence="2" key="1">
    <citation type="submission" date="2017-01" db="EMBL/GenBank/DDBJ databases">
        <authorList>
            <person name="Varghese N."/>
            <person name="Submissions S."/>
        </authorList>
    </citation>
    <scope>NUCLEOTIDE SEQUENCE [LARGE SCALE GENOMIC DNA]</scope>
    <source>
        <strain evidence="2">CGMCC 1.7737</strain>
    </source>
</reference>
<dbReference type="AlphaFoldDB" id="A0A1N7DI80"/>
<sequence>MSVKFDSQHLLVEKISEVTKTVLLFDLSGPVLFERLTHVV</sequence>
<name>A0A1N7DI80_9EURY</name>
<proteinExistence type="predicted"/>
<protein>
    <submittedName>
        <fullName evidence="1">Uncharacterized protein</fullName>
    </submittedName>
</protein>
<evidence type="ECO:0000313" key="2">
    <source>
        <dbReference type="Proteomes" id="UP000186914"/>
    </source>
</evidence>
<keyword evidence="2" id="KW-1185">Reference proteome</keyword>
<organism evidence="1 2">
    <name type="scientific">Haladaptatus litoreus</name>
    <dbReference type="NCBI Taxonomy" id="553468"/>
    <lineage>
        <taxon>Archaea</taxon>
        <taxon>Methanobacteriati</taxon>
        <taxon>Methanobacteriota</taxon>
        <taxon>Stenosarchaea group</taxon>
        <taxon>Halobacteria</taxon>
        <taxon>Halobacteriales</taxon>
        <taxon>Haladaptataceae</taxon>
        <taxon>Haladaptatus</taxon>
    </lineage>
</organism>
<dbReference type="EMBL" id="FTNO01000004">
    <property type="protein sequence ID" value="SIR75445.1"/>
    <property type="molecule type" value="Genomic_DNA"/>
</dbReference>